<dbReference type="InterPro" id="IPR008969">
    <property type="entry name" value="CarboxyPept-like_regulatory"/>
</dbReference>
<reference evidence="1 2" key="1">
    <citation type="submission" date="2020-02" db="EMBL/GenBank/DDBJ databases">
        <authorList>
            <person name="Chen W.-M."/>
        </authorList>
    </citation>
    <scope>NUCLEOTIDE SEQUENCE [LARGE SCALE GENOMIC DNA]</scope>
    <source>
        <strain evidence="1 2">TWA-26</strain>
    </source>
</reference>
<comment type="caution">
    <text evidence="1">The sequence shown here is derived from an EMBL/GenBank/DDBJ whole genome shotgun (WGS) entry which is preliminary data.</text>
</comment>
<gene>
    <name evidence="1" type="ORF">G4L40_05080</name>
</gene>
<name>A0ABX0IFE1_9FLAO</name>
<protein>
    <submittedName>
        <fullName evidence="1">Carboxypeptidase-like regulatory domain-containing protein</fullName>
    </submittedName>
</protein>
<dbReference type="Proteomes" id="UP000761423">
    <property type="component" value="Unassembled WGS sequence"/>
</dbReference>
<accession>A0ABX0IFE1</accession>
<keyword evidence="2" id="KW-1185">Reference proteome</keyword>
<evidence type="ECO:0000313" key="2">
    <source>
        <dbReference type="Proteomes" id="UP000761423"/>
    </source>
</evidence>
<sequence>MMKKLLLYILLLKASIGLGQIKLKVVDSNTMLGIPFANIWVENTQTGTTANENGEFIIDNSIGQTIIISSVGYESKKIQMSDIQTIIELIPEVVELKEVIIASKKGKTKNTIGKFKDSEIGFYYAANNNPEIKARFFPFDSLALKTPFLDKIKLRIYSEIKKAKFNIRLYSIDAAGKPSHNLNEQNIIGIAKKGENNIEIDLSNLNIIFPEEGLFVSFEWLIIDENEYKISFPIPNSTERKEMSLYEPKVGLLPAKNNMNSWTYKNGVWQKEKIFGGNTPVPYLNNYGILAVELTLTD</sequence>
<organism evidence="1 2">
    <name type="scientific">Flavobacterium celericrescens</name>
    <dbReference type="NCBI Taxonomy" id="2709780"/>
    <lineage>
        <taxon>Bacteria</taxon>
        <taxon>Pseudomonadati</taxon>
        <taxon>Bacteroidota</taxon>
        <taxon>Flavobacteriia</taxon>
        <taxon>Flavobacteriales</taxon>
        <taxon>Flavobacteriaceae</taxon>
        <taxon>Flavobacterium</taxon>
    </lineage>
</organism>
<dbReference type="EMBL" id="JAAJBV010000003">
    <property type="protein sequence ID" value="NHM04075.1"/>
    <property type="molecule type" value="Genomic_DNA"/>
</dbReference>
<proteinExistence type="predicted"/>
<dbReference type="SUPFAM" id="SSF49464">
    <property type="entry name" value="Carboxypeptidase regulatory domain-like"/>
    <property type="match status" value="1"/>
</dbReference>
<dbReference type="RefSeq" id="WP_166236075.1">
    <property type="nucleotide sequence ID" value="NZ_JAAJBV010000003.1"/>
</dbReference>
<dbReference type="Pfam" id="PF13715">
    <property type="entry name" value="CarbopepD_reg_2"/>
    <property type="match status" value="1"/>
</dbReference>
<evidence type="ECO:0000313" key="1">
    <source>
        <dbReference type="EMBL" id="NHM04075.1"/>
    </source>
</evidence>